<dbReference type="EMBL" id="FWWZ01000001">
    <property type="protein sequence ID" value="SMC10054.1"/>
    <property type="molecule type" value="Genomic_DNA"/>
</dbReference>
<keyword evidence="2" id="KW-1185">Reference proteome</keyword>
<gene>
    <name evidence="1" type="ORF">SAMN05660197_1885</name>
</gene>
<dbReference type="PANTHER" id="PTHR36154:SF1">
    <property type="entry name" value="DNA-BINDING TRANSCRIPTIONAL ACTIVATOR ALPA"/>
    <property type="match status" value="1"/>
</dbReference>
<dbReference type="Pfam" id="PF05930">
    <property type="entry name" value="Phage_AlpA"/>
    <property type="match status" value="1"/>
</dbReference>
<dbReference type="OrthoDB" id="8455288at2"/>
<dbReference type="RefSeq" id="WP_084276431.1">
    <property type="nucleotide sequence ID" value="NZ_AP026671.1"/>
</dbReference>
<dbReference type="InterPro" id="IPR052931">
    <property type="entry name" value="Prophage_regulatory_activator"/>
</dbReference>
<dbReference type="Proteomes" id="UP000192602">
    <property type="component" value="Unassembled WGS sequence"/>
</dbReference>
<protein>
    <submittedName>
        <fullName evidence="1">Transcriptional regulator, AlpA family</fullName>
    </submittedName>
</protein>
<proteinExistence type="predicted"/>
<dbReference type="Gene3D" id="1.10.238.160">
    <property type="match status" value="1"/>
</dbReference>
<sequence length="64" mass="7527">MKLSSTTQDKLITIKEVSSLIGMKKPTIYKYIREGQFPKPIKIGSRASRWSLNKVMEWIEEQKR</sequence>
<evidence type="ECO:0000313" key="2">
    <source>
        <dbReference type="Proteomes" id="UP000192602"/>
    </source>
</evidence>
<dbReference type="STRING" id="1069081.SAMN05660197_1885"/>
<dbReference type="PANTHER" id="PTHR36154">
    <property type="entry name" value="DNA-BINDING TRANSCRIPTIONAL ACTIVATOR ALPA"/>
    <property type="match status" value="1"/>
</dbReference>
<name>A0A1W1WUQ0_9BACT</name>
<accession>A0A1W1WUQ0</accession>
<dbReference type="AlphaFoldDB" id="A0A1W1WUQ0"/>
<evidence type="ECO:0000313" key="1">
    <source>
        <dbReference type="EMBL" id="SMC10054.1"/>
    </source>
</evidence>
<reference evidence="2" key="1">
    <citation type="submission" date="2017-04" db="EMBL/GenBank/DDBJ databases">
        <authorList>
            <person name="Varghese N."/>
            <person name="Submissions S."/>
        </authorList>
    </citation>
    <scope>NUCLEOTIDE SEQUENCE [LARGE SCALE GENOMIC DNA]</scope>
    <source>
        <strain evidence="2">DSM 16512</strain>
    </source>
</reference>
<dbReference type="InterPro" id="IPR009061">
    <property type="entry name" value="DNA-bd_dom_put_sf"/>
</dbReference>
<dbReference type="SUPFAM" id="SSF46955">
    <property type="entry name" value="Putative DNA-binding domain"/>
    <property type="match status" value="1"/>
</dbReference>
<dbReference type="InterPro" id="IPR010260">
    <property type="entry name" value="AlpA"/>
</dbReference>
<organism evidence="1 2">
    <name type="scientific">Nitratiruptor tergarcus DSM 16512</name>
    <dbReference type="NCBI Taxonomy" id="1069081"/>
    <lineage>
        <taxon>Bacteria</taxon>
        <taxon>Pseudomonadati</taxon>
        <taxon>Campylobacterota</taxon>
        <taxon>Epsilonproteobacteria</taxon>
        <taxon>Nautiliales</taxon>
        <taxon>Nitratiruptoraceae</taxon>
        <taxon>Nitratiruptor</taxon>
    </lineage>
</organism>